<evidence type="ECO:0000256" key="4">
    <source>
        <dbReference type="ARBA" id="ARBA00022631"/>
    </source>
</evidence>
<proteinExistence type="predicted"/>
<keyword evidence="5" id="KW-0210">Decarboxylase</keyword>
<comment type="catalytic activity">
    <reaction evidence="1">
        <text>5-hydroxy-2-oxo-4-ureido-2,5-dihydro-1H-imidazole-5-carboxylate + H(+) = (S)-allantoin + CO2</text>
        <dbReference type="Rhea" id="RHEA:26301"/>
        <dbReference type="ChEBI" id="CHEBI:15378"/>
        <dbReference type="ChEBI" id="CHEBI:15678"/>
        <dbReference type="ChEBI" id="CHEBI:16526"/>
        <dbReference type="ChEBI" id="CHEBI:58639"/>
        <dbReference type="EC" id="4.1.1.97"/>
    </reaction>
</comment>
<dbReference type="GO" id="GO:0019628">
    <property type="term" value="P:urate catabolic process"/>
    <property type="evidence" value="ECO:0007669"/>
    <property type="project" value="TreeGrafter"/>
</dbReference>
<dbReference type="InterPro" id="IPR018020">
    <property type="entry name" value="OHCU_decarboxylase"/>
</dbReference>
<keyword evidence="4" id="KW-0659">Purine metabolism</keyword>
<dbReference type="GO" id="GO:0051997">
    <property type="term" value="F:2-oxo-4-hydroxy-4-carboxy-5-ureidoimidazoline decarboxylase activity"/>
    <property type="evidence" value="ECO:0007669"/>
    <property type="project" value="UniProtKB-EC"/>
</dbReference>
<dbReference type="AlphaFoldDB" id="A0A2N7S175"/>
<evidence type="ECO:0000256" key="3">
    <source>
        <dbReference type="ARBA" id="ARBA00012257"/>
    </source>
</evidence>
<evidence type="ECO:0000256" key="2">
    <source>
        <dbReference type="ARBA" id="ARBA00004754"/>
    </source>
</evidence>
<comment type="caution">
    <text evidence="8">The sequence shown here is derived from an EMBL/GenBank/DDBJ whole genome shotgun (WGS) entry which is preliminary data.</text>
</comment>
<name>A0A2N7S175_9MICC</name>
<dbReference type="GeneID" id="303186901"/>
<dbReference type="GO" id="GO:0006144">
    <property type="term" value="P:purine nucleobase metabolic process"/>
    <property type="evidence" value="ECO:0007669"/>
    <property type="project" value="UniProtKB-KW"/>
</dbReference>
<gene>
    <name evidence="8" type="primary">uraD</name>
    <name evidence="8" type="ORF">CIK84_14830</name>
</gene>
<dbReference type="NCBIfam" id="NF010372">
    <property type="entry name" value="PRK13798.1"/>
    <property type="match status" value="1"/>
</dbReference>
<dbReference type="EC" id="4.1.1.97" evidence="3"/>
<protein>
    <recommendedName>
        <fullName evidence="3">2-oxo-4-hydroxy-4-carboxy-5-ureidoimidazoline decarboxylase</fullName>
        <ecNumber evidence="3">4.1.1.97</ecNumber>
    </recommendedName>
</protein>
<reference evidence="8 9" key="1">
    <citation type="journal article" date="2017" name="Elife">
        <title>Extensive horizontal gene transfer in cheese-associated bacteria.</title>
        <authorList>
            <person name="Bonham K.S."/>
            <person name="Wolfe B.E."/>
            <person name="Dutton R.J."/>
        </authorList>
    </citation>
    <scope>NUCLEOTIDE SEQUENCE [LARGE SCALE GENOMIC DNA]</scope>
    <source>
        <strain evidence="8 9">JB182</strain>
    </source>
</reference>
<dbReference type="PANTHER" id="PTHR43466">
    <property type="entry name" value="2-OXO-4-HYDROXY-4-CARBOXY-5-UREIDOIMIDAZOLINE DECARBOXYLASE-RELATED"/>
    <property type="match status" value="1"/>
</dbReference>
<evidence type="ECO:0000259" key="7">
    <source>
        <dbReference type="Pfam" id="PF09349"/>
    </source>
</evidence>
<dbReference type="InterPro" id="IPR017595">
    <property type="entry name" value="OHCU_decarboxylase-2"/>
</dbReference>
<dbReference type="SUPFAM" id="SSF158694">
    <property type="entry name" value="UraD-Like"/>
    <property type="match status" value="1"/>
</dbReference>
<dbReference type="PANTHER" id="PTHR43466:SF1">
    <property type="entry name" value="2-OXO-4-HYDROXY-4-CARBOXY-5-UREIDOIMIDAZOLINE DECARBOXYLASE-RELATED"/>
    <property type="match status" value="1"/>
</dbReference>
<evidence type="ECO:0000256" key="5">
    <source>
        <dbReference type="ARBA" id="ARBA00022793"/>
    </source>
</evidence>
<sequence length="164" mass="18302">MRLDVFNELPAGEAANFLRPCVDLDRWIDTLVSARPFHSLHALSSFALQHVSAFSPGEISAALAHHPRIGERAPGASREADLSRGEQASLKLDGDASERLEAANRAYEQRFNRVFLIRAAGRSTEEILAECERRLGNDEENELREVGEQLRQIAVLRLKDSVQD</sequence>
<organism evidence="8 9">
    <name type="scientific">Glutamicibacter arilaitensis</name>
    <dbReference type="NCBI Taxonomy" id="256701"/>
    <lineage>
        <taxon>Bacteria</taxon>
        <taxon>Bacillati</taxon>
        <taxon>Actinomycetota</taxon>
        <taxon>Actinomycetes</taxon>
        <taxon>Micrococcales</taxon>
        <taxon>Micrococcaceae</taxon>
        <taxon>Glutamicibacter</taxon>
    </lineage>
</organism>
<evidence type="ECO:0000313" key="8">
    <source>
        <dbReference type="EMBL" id="PMQ19898.1"/>
    </source>
</evidence>
<comment type="pathway">
    <text evidence="2">Purine metabolism; urate degradation; (S)-allantoin from urate: step 3/3.</text>
</comment>
<dbReference type="RefSeq" id="WP_013350658.1">
    <property type="nucleotide sequence ID" value="NZ_JBQDNZ010000008.1"/>
</dbReference>
<feature type="domain" description="Oxo-4-hydroxy-4-carboxy-5-ureidoimidazoline decarboxylase" evidence="7">
    <location>
        <begin position="7"/>
        <end position="159"/>
    </location>
</feature>
<dbReference type="Proteomes" id="UP000235739">
    <property type="component" value="Unassembled WGS sequence"/>
</dbReference>
<evidence type="ECO:0000256" key="6">
    <source>
        <dbReference type="ARBA" id="ARBA00023239"/>
    </source>
</evidence>
<dbReference type="NCBIfam" id="TIGR03180">
    <property type="entry name" value="UraD_2"/>
    <property type="match status" value="1"/>
</dbReference>
<dbReference type="InterPro" id="IPR036778">
    <property type="entry name" value="OHCU_decarboxylase_sf"/>
</dbReference>
<dbReference type="EMBL" id="PNQX01000002">
    <property type="protein sequence ID" value="PMQ19898.1"/>
    <property type="molecule type" value="Genomic_DNA"/>
</dbReference>
<keyword evidence="6" id="KW-0456">Lyase</keyword>
<dbReference type="OMA" id="NRAYEDK"/>
<evidence type="ECO:0000313" key="9">
    <source>
        <dbReference type="Proteomes" id="UP000235739"/>
    </source>
</evidence>
<accession>A0A2N7S175</accession>
<evidence type="ECO:0000256" key="1">
    <source>
        <dbReference type="ARBA" id="ARBA00001163"/>
    </source>
</evidence>
<dbReference type="Pfam" id="PF09349">
    <property type="entry name" value="OHCU_decarbox"/>
    <property type="match status" value="1"/>
</dbReference>
<dbReference type="Gene3D" id="1.10.3330.10">
    <property type="entry name" value="Oxo-4-hydroxy-4-carboxy-5-ureidoimidazoline decarboxylase"/>
    <property type="match status" value="1"/>
</dbReference>